<evidence type="ECO:0000313" key="3">
    <source>
        <dbReference type="Proteomes" id="UP000282322"/>
    </source>
</evidence>
<name>A0A3P3RE18_9EURY</name>
<comment type="caution">
    <text evidence="2">The sequence shown here is derived from an EMBL/GenBank/DDBJ whole genome shotgun (WGS) entry which is preliminary data.</text>
</comment>
<evidence type="ECO:0000256" key="1">
    <source>
        <dbReference type="SAM" id="Phobius"/>
    </source>
</evidence>
<reference evidence="2 3" key="1">
    <citation type="submission" date="2018-11" db="EMBL/GenBank/DDBJ databases">
        <title>Taxonoimc description of Halomarina strain SPP-AMP-1.</title>
        <authorList>
            <person name="Pal Y."/>
            <person name="Srinivasana K."/>
            <person name="Verma A."/>
            <person name="Kumar P."/>
        </authorList>
    </citation>
    <scope>NUCLEOTIDE SEQUENCE [LARGE SCALE GENOMIC DNA]</scope>
    <source>
        <strain evidence="2 3">SPP-AMP-1</strain>
    </source>
</reference>
<feature type="transmembrane region" description="Helical" evidence="1">
    <location>
        <begin position="38"/>
        <end position="59"/>
    </location>
</feature>
<dbReference type="EMBL" id="RRCH01000014">
    <property type="protein sequence ID" value="RRJ31574.1"/>
    <property type="molecule type" value="Genomic_DNA"/>
</dbReference>
<dbReference type="RefSeq" id="WP_124954526.1">
    <property type="nucleotide sequence ID" value="NZ_RRCH01000014.1"/>
</dbReference>
<keyword evidence="1" id="KW-0472">Membrane</keyword>
<sequence length="77" mass="8153">MKRFEHPYLLALVPAAAGLGGLSVTAAAAGLNTVAGFLILYAMVAVIICSIGYTALLALKYSTETLHQWRIERSGTD</sequence>
<keyword evidence="3" id="KW-1185">Reference proteome</keyword>
<accession>A0A3P3RE18</accession>
<gene>
    <name evidence="2" type="ORF">EIK79_07650</name>
</gene>
<keyword evidence="1" id="KW-1133">Transmembrane helix</keyword>
<dbReference type="OrthoDB" id="193182at2157"/>
<proteinExistence type="predicted"/>
<dbReference type="Proteomes" id="UP000282322">
    <property type="component" value="Unassembled WGS sequence"/>
</dbReference>
<evidence type="ECO:0000313" key="2">
    <source>
        <dbReference type="EMBL" id="RRJ31574.1"/>
    </source>
</evidence>
<protein>
    <submittedName>
        <fullName evidence="2">Uncharacterized protein</fullName>
    </submittedName>
</protein>
<dbReference type="AlphaFoldDB" id="A0A3P3RE18"/>
<keyword evidence="1" id="KW-0812">Transmembrane</keyword>
<organism evidence="2 3">
    <name type="scientific">Halocatena pleomorpha</name>
    <dbReference type="NCBI Taxonomy" id="1785090"/>
    <lineage>
        <taxon>Archaea</taxon>
        <taxon>Methanobacteriati</taxon>
        <taxon>Methanobacteriota</taxon>
        <taxon>Stenosarchaea group</taxon>
        <taxon>Halobacteria</taxon>
        <taxon>Halobacteriales</taxon>
        <taxon>Natronomonadaceae</taxon>
        <taxon>Halocatena</taxon>
    </lineage>
</organism>